<feature type="region of interest" description="Disordered" evidence="1">
    <location>
        <begin position="126"/>
        <end position="151"/>
    </location>
</feature>
<dbReference type="OrthoDB" id="466620at2"/>
<proteinExistence type="predicted"/>
<sequence>MAQETLTGTKKQILSNFTQFLDKYHQQESSVITKEEELEKEKNKQLLEKAGEYTVNNIVNSMASLQLDFGQIIQDLSQNLTTESTKLDELKKAITVKQEQLQKLRQVRLVADAFYILRQEYEEKSRRLQEESNQQKESLEKEQEKTRNIWEKESEEFTTRIEEEAELINKQREQEAANYQYEIQKLRKMEQDEYEEKKRQQERELQLLNSAKEKAWKERESILAQNAEQFEANKQKIDELEAKIKEEYNKAK</sequence>
<dbReference type="AlphaFoldDB" id="A3IV46"/>
<dbReference type="Proteomes" id="UP000003781">
    <property type="component" value="Unassembled WGS sequence"/>
</dbReference>
<organism evidence="2 3">
    <name type="scientific">Crocosphaera chwakensis CCY0110</name>
    <dbReference type="NCBI Taxonomy" id="391612"/>
    <lineage>
        <taxon>Bacteria</taxon>
        <taxon>Bacillati</taxon>
        <taxon>Cyanobacteriota</taxon>
        <taxon>Cyanophyceae</taxon>
        <taxon>Oscillatoriophycideae</taxon>
        <taxon>Chroococcales</taxon>
        <taxon>Aphanothecaceae</taxon>
        <taxon>Crocosphaera</taxon>
        <taxon>Crocosphaera chwakensis</taxon>
    </lineage>
</organism>
<feature type="non-terminal residue" evidence="2">
    <location>
        <position position="252"/>
    </location>
</feature>
<protein>
    <recommendedName>
        <fullName evidence="4">Myosin heavy chain</fullName>
    </recommendedName>
</protein>
<evidence type="ECO:0000313" key="2">
    <source>
        <dbReference type="EMBL" id="EAZ89607.1"/>
    </source>
</evidence>
<comment type="caution">
    <text evidence="2">The sequence shown here is derived from an EMBL/GenBank/DDBJ whole genome shotgun (WGS) entry which is preliminary data.</text>
</comment>
<dbReference type="EMBL" id="AAXW01000040">
    <property type="protein sequence ID" value="EAZ89607.1"/>
    <property type="molecule type" value="Genomic_DNA"/>
</dbReference>
<reference evidence="2 3" key="1">
    <citation type="submission" date="2007-03" db="EMBL/GenBank/DDBJ databases">
        <authorList>
            <person name="Stal L."/>
            <person name="Ferriera S."/>
            <person name="Johnson J."/>
            <person name="Kravitz S."/>
            <person name="Beeson K."/>
            <person name="Sutton G."/>
            <person name="Rogers Y.-H."/>
            <person name="Friedman R."/>
            <person name="Frazier M."/>
            <person name="Venter J.C."/>
        </authorList>
    </citation>
    <scope>NUCLEOTIDE SEQUENCE [LARGE SCALE GENOMIC DNA]</scope>
    <source>
        <strain evidence="2 3">CCY0110</strain>
    </source>
</reference>
<dbReference type="RefSeq" id="WP_008277252.1">
    <property type="nucleotide sequence ID" value="NZ_AAXW01000040.1"/>
</dbReference>
<dbReference type="eggNOG" id="COG4372">
    <property type="taxonomic scope" value="Bacteria"/>
</dbReference>
<name>A3IV46_9CHRO</name>
<keyword evidence="3" id="KW-1185">Reference proteome</keyword>
<evidence type="ECO:0000256" key="1">
    <source>
        <dbReference type="SAM" id="MobiDB-lite"/>
    </source>
</evidence>
<evidence type="ECO:0000313" key="3">
    <source>
        <dbReference type="Proteomes" id="UP000003781"/>
    </source>
</evidence>
<accession>A3IV46</accession>
<evidence type="ECO:0008006" key="4">
    <source>
        <dbReference type="Google" id="ProtNLM"/>
    </source>
</evidence>
<gene>
    <name evidence="2" type="ORF">CY0110_24281</name>
</gene>